<evidence type="ECO:0000256" key="3">
    <source>
        <dbReference type="ARBA" id="ARBA00023015"/>
    </source>
</evidence>
<dbReference type="GO" id="GO:0005634">
    <property type="term" value="C:nucleus"/>
    <property type="evidence" value="ECO:0007669"/>
    <property type="project" value="UniProtKB-SubCell"/>
</dbReference>
<dbReference type="InterPro" id="IPR016177">
    <property type="entry name" value="DNA-bd_dom_sf"/>
</dbReference>
<keyword evidence="2" id="KW-0611">Plant defense</keyword>
<feature type="region of interest" description="Disordered" evidence="7">
    <location>
        <begin position="1"/>
        <end position="42"/>
    </location>
</feature>
<dbReference type="InterPro" id="IPR050913">
    <property type="entry name" value="AP2/ERF_ERF"/>
</dbReference>
<dbReference type="PANTHER" id="PTHR31194">
    <property type="entry name" value="SHN SHINE , DNA BINDING / TRANSCRIPTION FACTOR"/>
    <property type="match status" value="1"/>
</dbReference>
<dbReference type="InterPro" id="IPR001471">
    <property type="entry name" value="AP2/ERF_dom"/>
</dbReference>
<dbReference type="InterPro" id="IPR036955">
    <property type="entry name" value="AP2/ERF_dom_sf"/>
</dbReference>
<comment type="caution">
    <text evidence="9">The sequence shown here is derived from an EMBL/GenBank/DDBJ whole genome shotgun (WGS) entry which is preliminary data.</text>
</comment>
<dbReference type="GO" id="GO:0006952">
    <property type="term" value="P:defense response"/>
    <property type="evidence" value="ECO:0007669"/>
    <property type="project" value="UniProtKB-KW"/>
</dbReference>
<dbReference type="PRINTS" id="PR00367">
    <property type="entry name" value="ETHRSPELEMNT"/>
</dbReference>
<keyword evidence="6" id="KW-0539">Nucleus</keyword>
<name>A0ABC8R767_9AQUA</name>
<dbReference type="FunFam" id="3.30.730.10:FF:000001">
    <property type="entry name" value="Ethylene-responsive transcription factor 2"/>
    <property type="match status" value="1"/>
</dbReference>
<evidence type="ECO:0000259" key="8">
    <source>
        <dbReference type="PROSITE" id="PS51032"/>
    </source>
</evidence>
<evidence type="ECO:0000256" key="4">
    <source>
        <dbReference type="ARBA" id="ARBA00023125"/>
    </source>
</evidence>
<accession>A0ABC8R767</accession>
<dbReference type="SMART" id="SM00380">
    <property type="entry name" value="AP2"/>
    <property type="match status" value="1"/>
</dbReference>
<dbReference type="Gene3D" id="3.30.730.10">
    <property type="entry name" value="AP2/ERF domain"/>
    <property type="match status" value="1"/>
</dbReference>
<feature type="region of interest" description="Disordered" evidence="7">
    <location>
        <begin position="224"/>
        <end position="264"/>
    </location>
</feature>
<dbReference type="PANTHER" id="PTHR31194:SF202">
    <property type="entry name" value="ETHYLENE-RESPONSIVE TRANSCRIPTION FACTOR ERF070"/>
    <property type="match status" value="1"/>
</dbReference>
<dbReference type="SUPFAM" id="SSF54171">
    <property type="entry name" value="DNA-binding domain"/>
    <property type="match status" value="1"/>
</dbReference>
<proteinExistence type="predicted"/>
<comment type="subcellular location">
    <subcellularLocation>
        <location evidence="1">Nucleus</location>
    </subcellularLocation>
</comment>
<dbReference type="Proteomes" id="UP001642360">
    <property type="component" value="Unassembled WGS sequence"/>
</dbReference>
<evidence type="ECO:0000256" key="5">
    <source>
        <dbReference type="ARBA" id="ARBA00023163"/>
    </source>
</evidence>
<feature type="compositionally biased region" description="Low complexity" evidence="7">
    <location>
        <begin position="242"/>
        <end position="257"/>
    </location>
</feature>
<dbReference type="AlphaFoldDB" id="A0ABC8R767"/>
<feature type="domain" description="AP2/ERF" evidence="8">
    <location>
        <begin position="148"/>
        <end position="205"/>
    </location>
</feature>
<evidence type="ECO:0000256" key="6">
    <source>
        <dbReference type="ARBA" id="ARBA00023242"/>
    </source>
</evidence>
<feature type="region of interest" description="Disordered" evidence="7">
    <location>
        <begin position="280"/>
        <end position="309"/>
    </location>
</feature>
<protein>
    <recommendedName>
        <fullName evidence="8">AP2/ERF domain-containing protein</fullName>
    </recommendedName>
</protein>
<dbReference type="Pfam" id="PF00847">
    <property type="entry name" value="AP2"/>
    <property type="match status" value="1"/>
</dbReference>
<keyword evidence="3" id="KW-0805">Transcription regulation</keyword>
<dbReference type="PROSITE" id="PS51032">
    <property type="entry name" value="AP2_ERF"/>
    <property type="match status" value="1"/>
</dbReference>
<evidence type="ECO:0000256" key="2">
    <source>
        <dbReference type="ARBA" id="ARBA00022821"/>
    </source>
</evidence>
<gene>
    <name evidence="9" type="ORF">ILEXP_LOCUS5794</name>
</gene>
<keyword evidence="5" id="KW-0804">Transcription</keyword>
<evidence type="ECO:0000256" key="7">
    <source>
        <dbReference type="SAM" id="MobiDB-lite"/>
    </source>
</evidence>
<dbReference type="CDD" id="cd00018">
    <property type="entry name" value="AP2"/>
    <property type="match status" value="1"/>
</dbReference>
<dbReference type="GO" id="GO:0003677">
    <property type="term" value="F:DNA binding"/>
    <property type="evidence" value="ECO:0007669"/>
    <property type="project" value="UniProtKB-KW"/>
</dbReference>
<evidence type="ECO:0000313" key="9">
    <source>
        <dbReference type="EMBL" id="CAK9138448.1"/>
    </source>
</evidence>
<dbReference type="EMBL" id="CAUOFW020000891">
    <property type="protein sequence ID" value="CAK9138448.1"/>
    <property type="molecule type" value="Genomic_DNA"/>
</dbReference>
<reference evidence="9 10" key="1">
    <citation type="submission" date="2024-02" db="EMBL/GenBank/DDBJ databases">
        <authorList>
            <person name="Vignale AGUSTIN F."/>
            <person name="Sosa J E."/>
            <person name="Modenutti C."/>
        </authorList>
    </citation>
    <scope>NUCLEOTIDE SEQUENCE [LARGE SCALE GENOMIC DNA]</scope>
</reference>
<evidence type="ECO:0000313" key="10">
    <source>
        <dbReference type="Proteomes" id="UP001642360"/>
    </source>
</evidence>
<evidence type="ECO:0000256" key="1">
    <source>
        <dbReference type="ARBA" id="ARBA00004123"/>
    </source>
</evidence>
<sequence length="402" mass="45756">MRRQASRVPTRHSPESLGHKAPTGREMNHNMLRPIKYTEHRDVTKKITKPPIVKHKRFSDNRKVLEYNSGIPRSVRISVTDPDATDSSSDEEDELFGRHRVKKYVNEINIEIASKSSVIVDNRKKVMGEKFQGKRKPTKETPAGNVRKFRGVRQRPWGKWAAEIRDPARRVRLWLGTYDTAEEAAMVYDNAAIKLRGPDALTNFTIPPLQGKREINMTSVSGYESGDEFRNLSSPTSVLRFRTSQSSEETEQQSRSEPVQNDGVKEAEEYQSVAAPMEFQPVHEPDSGPQPGQEDEEFQGETDSSVDYSSEFLPMDTPFLNDLFNFKSPDPIQFDEEPIFSNNFFTEDFSSPFNDLSVFPNKFLSDEDMGMFNDSVHNLGSSSMLEVEDFFGDFTSDALMAL</sequence>
<keyword evidence="10" id="KW-1185">Reference proteome</keyword>
<organism evidence="9 10">
    <name type="scientific">Ilex paraguariensis</name>
    <name type="common">yerba mate</name>
    <dbReference type="NCBI Taxonomy" id="185542"/>
    <lineage>
        <taxon>Eukaryota</taxon>
        <taxon>Viridiplantae</taxon>
        <taxon>Streptophyta</taxon>
        <taxon>Embryophyta</taxon>
        <taxon>Tracheophyta</taxon>
        <taxon>Spermatophyta</taxon>
        <taxon>Magnoliopsida</taxon>
        <taxon>eudicotyledons</taxon>
        <taxon>Gunneridae</taxon>
        <taxon>Pentapetalae</taxon>
        <taxon>asterids</taxon>
        <taxon>campanulids</taxon>
        <taxon>Aquifoliales</taxon>
        <taxon>Aquifoliaceae</taxon>
        <taxon>Ilex</taxon>
    </lineage>
</organism>
<keyword evidence="4" id="KW-0238">DNA-binding</keyword>